<name>A0A1F8F4A8_9BACT</name>
<accession>A0A1F8F4A8</accession>
<evidence type="ECO:0000313" key="2">
    <source>
        <dbReference type="Proteomes" id="UP000178908"/>
    </source>
</evidence>
<evidence type="ECO:0000313" key="1">
    <source>
        <dbReference type="EMBL" id="OGN07963.1"/>
    </source>
</evidence>
<dbReference type="AlphaFoldDB" id="A0A1F8F4A8"/>
<reference evidence="1 2" key="1">
    <citation type="journal article" date="2016" name="Nat. Commun.">
        <title>Thousands of microbial genomes shed light on interconnected biogeochemical processes in an aquifer system.</title>
        <authorList>
            <person name="Anantharaman K."/>
            <person name="Brown C.T."/>
            <person name="Hug L.A."/>
            <person name="Sharon I."/>
            <person name="Castelle C.J."/>
            <person name="Probst A.J."/>
            <person name="Thomas B.C."/>
            <person name="Singh A."/>
            <person name="Wilkins M.J."/>
            <person name="Karaoz U."/>
            <person name="Brodie E.L."/>
            <person name="Williams K.H."/>
            <person name="Hubbard S.S."/>
            <person name="Banfield J.F."/>
        </authorList>
    </citation>
    <scope>NUCLEOTIDE SEQUENCE [LARGE SCALE GENOMIC DNA]</scope>
</reference>
<sequence>MSLLPVRPGRLDDPVFLKDFREHVTLELLELLTDSGSKYYGPRANIIFDCFQRDGILPAGDRLVNGMFIRCCQEIRLTHDETNKLIMDWFRM</sequence>
<dbReference type="Proteomes" id="UP000178908">
    <property type="component" value="Unassembled WGS sequence"/>
</dbReference>
<gene>
    <name evidence="1" type="ORF">A3C61_00855</name>
</gene>
<dbReference type="EMBL" id="MGJO01000059">
    <property type="protein sequence ID" value="OGN07963.1"/>
    <property type="molecule type" value="Genomic_DNA"/>
</dbReference>
<comment type="caution">
    <text evidence="1">The sequence shown here is derived from an EMBL/GenBank/DDBJ whole genome shotgun (WGS) entry which is preliminary data.</text>
</comment>
<organism evidence="1 2">
    <name type="scientific">Candidatus Yanofskybacteria bacterium RIFCSPHIGHO2_02_FULL_39_10</name>
    <dbReference type="NCBI Taxonomy" id="1802674"/>
    <lineage>
        <taxon>Bacteria</taxon>
        <taxon>Candidatus Yanofskyibacteriota</taxon>
    </lineage>
</organism>
<proteinExistence type="predicted"/>
<protein>
    <submittedName>
        <fullName evidence="1">Uncharacterized protein</fullName>
    </submittedName>
</protein>